<dbReference type="Gene3D" id="1.10.1200.10">
    <property type="entry name" value="ACP-like"/>
    <property type="match status" value="1"/>
</dbReference>
<evidence type="ECO:0000259" key="1">
    <source>
        <dbReference type="PROSITE" id="PS50075"/>
    </source>
</evidence>
<dbReference type="InterPro" id="IPR009081">
    <property type="entry name" value="PP-bd_ACP"/>
</dbReference>
<sequence length="91" mass="10244">MERQSLDRDAVLQLVKEQLADIMESDVDAIGEDDRFAEDLHTDSLALVELVEVLEDELAERSCAVLFDDEDLVDLLTVRDAVDYVMARMGS</sequence>
<dbReference type="InterPro" id="IPR036736">
    <property type="entry name" value="ACP-like_sf"/>
</dbReference>
<proteinExistence type="predicted"/>
<dbReference type="Pfam" id="PF00550">
    <property type="entry name" value="PP-binding"/>
    <property type="match status" value="1"/>
</dbReference>
<evidence type="ECO:0000313" key="3">
    <source>
        <dbReference type="Proteomes" id="UP000727993"/>
    </source>
</evidence>
<feature type="domain" description="Carrier" evidence="1">
    <location>
        <begin position="5"/>
        <end position="89"/>
    </location>
</feature>
<evidence type="ECO:0000313" key="2">
    <source>
        <dbReference type="EMBL" id="MBK9298731.1"/>
    </source>
</evidence>
<dbReference type="EMBL" id="JADJZA010000010">
    <property type="protein sequence ID" value="MBK9298731.1"/>
    <property type="molecule type" value="Genomic_DNA"/>
</dbReference>
<comment type="caution">
    <text evidence="2">The sequence shown here is derived from an EMBL/GenBank/DDBJ whole genome shotgun (WGS) entry which is preliminary data.</text>
</comment>
<name>A0A936NGW1_9ACTN</name>
<accession>A0A936NGW1</accession>
<reference evidence="2 3" key="1">
    <citation type="submission" date="2020-10" db="EMBL/GenBank/DDBJ databases">
        <title>Connecting structure to function with the recovery of over 1000 high-quality activated sludge metagenome-assembled genomes encoding full-length rRNA genes using long-read sequencing.</title>
        <authorList>
            <person name="Singleton C.M."/>
            <person name="Petriglieri F."/>
            <person name="Kristensen J.M."/>
            <person name="Kirkegaard R.H."/>
            <person name="Michaelsen T.Y."/>
            <person name="Andersen M.H."/>
            <person name="Karst S.M."/>
            <person name="Dueholm M.S."/>
            <person name="Nielsen P.H."/>
            <person name="Albertsen M."/>
        </authorList>
    </citation>
    <scope>NUCLEOTIDE SEQUENCE [LARGE SCALE GENOMIC DNA]</scope>
    <source>
        <strain evidence="2">Lyne_18-Q3-R50-59_MAXAC.006</strain>
    </source>
</reference>
<gene>
    <name evidence="2" type="ORF">IPN02_18265</name>
</gene>
<dbReference type="SUPFAM" id="SSF47336">
    <property type="entry name" value="ACP-like"/>
    <property type="match status" value="1"/>
</dbReference>
<dbReference type="AlphaFoldDB" id="A0A936NGW1"/>
<organism evidence="2 3">
    <name type="scientific">Candidatus Neomicrothrix subdominans</name>
    <dbReference type="NCBI Taxonomy" id="2954438"/>
    <lineage>
        <taxon>Bacteria</taxon>
        <taxon>Bacillati</taxon>
        <taxon>Actinomycetota</taxon>
        <taxon>Acidimicrobiia</taxon>
        <taxon>Acidimicrobiales</taxon>
        <taxon>Microthrixaceae</taxon>
        <taxon>Candidatus Neomicrothrix</taxon>
    </lineage>
</organism>
<dbReference type="PROSITE" id="PS50075">
    <property type="entry name" value="CARRIER"/>
    <property type="match status" value="1"/>
</dbReference>
<protein>
    <submittedName>
        <fullName evidence="2">Acyl carrier protein</fullName>
    </submittedName>
</protein>
<dbReference type="Proteomes" id="UP000727993">
    <property type="component" value="Unassembled WGS sequence"/>
</dbReference>